<dbReference type="PROSITE" id="PS51257">
    <property type="entry name" value="PROKAR_LIPOPROTEIN"/>
    <property type="match status" value="1"/>
</dbReference>
<evidence type="ECO:0000313" key="2">
    <source>
        <dbReference type="EMBL" id="MFO3665468.1"/>
    </source>
</evidence>
<name>A0ABW9M941_9FIRM</name>
<feature type="region of interest" description="Disordered" evidence="1">
    <location>
        <begin position="31"/>
        <end position="64"/>
    </location>
</feature>
<dbReference type="RefSeq" id="WP_410031165.1">
    <property type="nucleotide sequence ID" value="NZ_JBGMEI010000005.1"/>
</dbReference>
<reference evidence="2 3" key="1">
    <citation type="journal article" date="2025" name="Anaerobe">
        <title>Description of Anaerococcus kampingiae sp. nov., Anaerococcus groningensis sp. nov., Anaerococcus martiniensis sp. nov., and Anaerococcus cruorum sp. nov., isolated from human clinical specimens.</title>
        <authorList>
            <person name="Boiten K.E."/>
            <person name="Meijer J."/>
            <person name="van Wezel E.M."/>
            <person name="Veloo A.C.M."/>
        </authorList>
    </citation>
    <scope>NUCLEOTIDE SEQUENCE [LARGE SCALE GENOMIC DNA]</scope>
    <source>
        <strain evidence="2 3">ENR0831</strain>
    </source>
</reference>
<protein>
    <recommendedName>
        <fullName evidence="4">Lipoprotein</fullName>
    </recommendedName>
</protein>
<sequence>MRRVYKFLGFVLVLGVLTGCEKKVEEVNPTETTTTIIEVDKENNENLDTDEDQEDAEEENTEDK</sequence>
<comment type="caution">
    <text evidence="2">The sequence shown here is derived from an EMBL/GenBank/DDBJ whole genome shotgun (WGS) entry which is preliminary data.</text>
</comment>
<keyword evidence="3" id="KW-1185">Reference proteome</keyword>
<dbReference type="EMBL" id="JBGMEI010000005">
    <property type="protein sequence ID" value="MFO3665468.1"/>
    <property type="molecule type" value="Genomic_DNA"/>
</dbReference>
<evidence type="ECO:0000256" key="1">
    <source>
        <dbReference type="SAM" id="MobiDB-lite"/>
    </source>
</evidence>
<organism evidence="2 3">
    <name type="scientific">Anaerococcus martiniensis</name>
    <dbReference type="NCBI Taxonomy" id="3115615"/>
    <lineage>
        <taxon>Bacteria</taxon>
        <taxon>Bacillati</taxon>
        <taxon>Bacillota</taxon>
        <taxon>Tissierellia</taxon>
        <taxon>Tissierellales</taxon>
        <taxon>Peptoniphilaceae</taxon>
        <taxon>Anaerococcus</taxon>
    </lineage>
</organism>
<evidence type="ECO:0008006" key="4">
    <source>
        <dbReference type="Google" id="ProtNLM"/>
    </source>
</evidence>
<feature type="compositionally biased region" description="Acidic residues" evidence="1">
    <location>
        <begin position="45"/>
        <end position="64"/>
    </location>
</feature>
<accession>A0ABW9M941</accession>
<evidence type="ECO:0000313" key="3">
    <source>
        <dbReference type="Proteomes" id="UP001637996"/>
    </source>
</evidence>
<gene>
    <name evidence="2" type="ORF">ACCQ41_04335</name>
</gene>
<dbReference type="Proteomes" id="UP001637996">
    <property type="component" value="Unassembled WGS sequence"/>
</dbReference>
<proteinExistence type="predicted"/>